<dbReference type="EMBL" id="HACA01023906">
    <property type="protein sequence ID" value="CDW41267.1"/>
    <property type="molecule type" value="Transcribed_RNA"/>
</dbReference>
<evidence type="ECO:0000313" key="1">
    <source>
        <dbReference type="EMBL" id="CDW41267.1"/>
    </source>
</evidence>
<dbReference type="AlphaFoldDB" id="A0A0K2UTP2"/>
<sequence>MYREYQVLYPKYEINSSTLHLCLYVYYDIFPFAKYGDY</sequence>
<proteinExistence type="predicted"/>
<accession>A0A0K2UTP2</accession>
<protein>
    <submittedName>
        <fullName evidence="1">Uncharacterized protein</fullName>
    </submittedName>
</protein>
<name>A0A0K2UTP2_LEPSM</name>
<reference evidence="1" key="1">
    <citation type="submission" date="2014-05" db="EMBL/GenBank/DDBJ databases">
        <authorList>
            <person name="Chronopoulou M."/>
        </authorList>
    </citation>
    <scope>NUCLEOTIDE SEQUENCE</scope>
    <source>
        <tissue evidence="1">Whole organism</tissue>
    </source>
</reference>
<organism evidence="1">
    <name type="scientific">Lepeophtheirus salmonis</name>
    <name type="common">Salmon louse</name>
    <name type="synonym">Caligus salmonis</name>
    <dbReference type="NCBI Taxonomy" id="72036"/>
    <lineage>
        <taxon>Eukaryota</taxon>
        <taxon>Metazoa</taxon>
        <taxon>Ecdysozoa</taxon>
        <taxon>Arthropoda</taxon>
        <taxon>Crustacea</taxon>
        <taxon>Multicrustacea</taxon>
        <taxon>Hexanauplia</taxon>
        <taxon>Copepoda</taxon>
        <taxon>Siphonostomatoida</taxon>
        <taxon>Caligidae</taxon>
        <taxon>Lepeophtheirus</taxon>
    </lineage>
</organism>